<dbReference type="InterPro" id="IPR039425">
    <property type="entry name" value="RNA_pol_sigma-70-like"/>
</dbReference>
<dbReference type="PANTHER" id="PTHR43133">
    <property type="entry name" value="RNA POLYMERASE ECF-TYPE SIGMA FACTO"/>
    <property type="match status" value="1"/>
</dbReference>
<dbReference type="SUPFAM" id="SSF88659">
    <property type="entry name" value="Sigma3 and sigma4 domains of RNA polymerase sigma factors"/>
    <property type="match status" value="1"/>
</dbReference>
<dbReference type="Gene3D" id="1.10.10.10">
    <property type="entry name" value="Winged helix-like DNA-binding domain superfamily/Winged helix DNA-binding domain"/>
    <property type="match status" value="1"/>
</dbReference>
<feature type="domain" description="RNA polymerase sigma-70 region 2" evidence="6">
    <location>
        <begin position="27"/>
        <end position="88"/>
    </location>
</feature>
<dbReference type="InterPro" id="IPR013325">
    <property type="entry name" value="RNA_pol_sigma_r2"/>
</dbReference>
<dbReference type="SUPFAM" id="SSF88946">
    <property type="entry name" value="Sigma2 domain of RNA polymerase sigma factors"/>
    <property type="match status" value="1"/>
</dbReference>
<reference evidence="8 9" key="1">
    <citation type="submission" date="2020-12" db="EMBL/GenBank/DDBJ databases">
        <title>FDA dAtabase for Regulatory Grade micrObial Sequences (FDA-ARGOS): Supporting development and validation of Infectious Disease Dx tests.</title>
        <authorList>
            <person name="Sproer C."/>
            <person name="Gronow S."/>
            <person name="Severitt S."/>
            <person name="Schroder I."/>
            <person name="Tallon L."/>
            <person name="Sadzewicz L."/>
            <person name="Zhao X."/>
            <person name="Boylan J."/>
            <person name="Ott S."/>
            <person name="Bowen H."/>
            <person name="Vavikolanu K."/>
            <person name="Mehta A."/>
            <person name="Aluvathingal J."/>
            <person name="Nadendla S."/>
            <person name="Lowell S."/>
            <person name="Myers T."/>
            <person name="Yan Y."/>
            <person name="Sichtig H."/>
        </authorList>
    </citation>
    <scope>NUCLEOTIDE SEQUENCE [LARGE SCALE GENOMIC DNA]</scope>
    <source>
        <strain evidence="8 9">FDAARGOS_909</strain>
    </source>
</reference>
<dbReference type="CDD" id="cd06171">
    <property type="entry name" value="Sigma70_r4"/>
    <property type="match status" value="1"/>
</dbReference>
<dbReference type="AlphaFoldDB" id="A0A7T2VZX8"/>
<gene>
    <name evidence="8" type="ORF">I6G66_25250</name>
</gene>
<dbReference type="Pfam" id="PF08281">
    <property type="entry name" value="Sigma70_r4_2"/>
    <property type="match status" value="1"/>
</dbReference>
<dbReference type="Pfam" id="PF04542">
    <property type="entry name" value="Sigma70_r2"/>
    <property type="match status" value="1"/>
</dbReference>
<dbReference type="GO" id="GO:0006352">
    <property type="term" value="P:DNA-templated transcription initiation"/>
    <property type="evidence" value="ECO:0007669"/>
    <property type="project" value="InterPro"/>
</dbReference>
<feature type="region of interest" description="Disordered" evidence="5">
    <location>
        <begin position="204"/>
        <end position="225"/>
    </location>
</feature>
<dbReference type="InterPro" id="IPR036388">
    <property type="entry name" value="WH-like_DNA-bd_sf"/>
</dbReference>
<dbReference type="InterPro" id="IPR013324">
    <property type="entry name" value="RNA_pol_sigma_r3/r4-like"/>
</dbReference>
<accession>A0A7T2VZX8</accession>
<feature type="domain" description="RNA polymerase sigma factor 70 region 4 type 2" evidence="7">
    <location>
        <begin position="132"/>
        <end position="180"/>
    </location>
</feature>
<evidence type="ECO:0000313" key="8">
    <source>
        <dbReference type="EMBL" id="QPS07550.1"/>
    </source>
</evidence>
<keyword evidence="4" id="KW-0804">Transcription</keyword>
<organism evidence="8 9">
    <name type="scientific">Delftia acidovorans</name>
    <name type="common">Pseudomonas acidovorans</name>
    <name type="synonym">Comamonas acidovorans</name>
    <dbReference type="NCBI Taxonomy" id="80866"/>
    <lineage>
        <taxon>Bacteria</taxon>
        <taxon>Pseudomonadati</taxon>
        <taxon>Pseudomonadota</taxon>
        <taxon>Betaproteobacteria</taxon>
        <taxon>Burkholderiales</taxon>
        <taxon>Comamonadaceae</taxon>
        <taxon>Delftia</taxon>
    </lineage>
</organism>
<name>A0A7T2VZX8_DELAC</name>
<dbReference type="InterPro" id="IPR013249">
    <property type="entry name" value="RNA_pol_sigma70_r4_t2"/>
</dbReference>
<feature type="compositionally biased region" description="Acidic residues" evidence="5">
    <location>
        <begin position="206"/>
        <end position="215"/>
    </location>
</feature>
<evidence type="ECO:0000256" key="1">
    <source>
        <dbReference type="ARBA" id="ARBA00010641"/>
    </source>
</evidence>
<dbReference type="RefSeq" id="WP_197955050.1">
    <property type="nucleotide sequence ID" value="NZ_CP065668.1"/>
</dbReference>
<dbReference type="Proteomes" id="UP000594778">
    <property type="component" value="Chromosome"/>
</dbReference>
<evidence type="ECO:0000259" key="7">
    <source>
        <dbReference type="Pfam" id="PF08281"/>
    </source>
</evidence>
<sequence length="225" mass="25223">MKRDPVSAARGEPIPGRQTSEAPLVALYTRWRTPVMRMLRRHFRTTAAVEDAAQEVFARVAATGRNLEPGQEQPYLRQTVRSVAARDWEKGPEAHGLQSVPYDDCQQELLAISAEGFGDTERQAESRQRLTRLHEAIQELPPRQREAFILQRIEGLTVEETADCMGISTRMVVKHLGRAVGYCETRILFASATQMRRLQALQGTLDAEEDNDDECAAPPAQGKRA</sequence>
<dbReference type="GO" id="GO:0016987">
    <property type="term" value="F:sigma factor activity"/>
    <property type="evidence" value="ECO:0007669"/>
    <property type="project" value="UniProtKB-KW"/>
</dbReference>
<dbReference type="PANTHER" id="PTHR43133:SF63">
    <property type="entry name" value="RNA POLYMERASE SIGMA FACTOR FECI-RELATED"/>
    <property type="match status" value="1"/>
</dbReference>
<proteinExistence type="inferred from homology"/>
<dbReference type="InterPro" id="IPR007627">
    <property type="entry name" value="RNA_pol_sigma70_r2"/>
</dbReference>
<evidence type="ECO:0000256" key="2">
    <source>
        <dbReference type="ARBA" id="ARBA00023015"/>
    </source>
</evidence>
<dbReference type="EMBL" id="CP065668">
    <property type="protein sequence ID" value="QPS07550.1"/>
    <property type="molecule type" value="Genomic_DNA"/>
</dbReference>
<comment type="similarity">
    <text evidence="1">Belongs to the sigma-70 factor family. ECF subfamily.</text>
</comment>
<dbReference type="InterPro" id="IPR014284">
    <property type="entry name" value="RNA_pol_sigma-70_dom"/>
</dbReference>
<evidence type="ECO:0000313" key="9">
    <source>
        <dbReference type="Proteomes" id="UP000594778"/>
    </source>
</evidence>
<dbReference type="NCBIfam" id="TIGR02937">
    <property type="entry name" value="sigma70-ECF"/>
    <property type="match status" value="1"/>
</dbReference>
<dbReference type="GO" id="GO:0003677">
    <property type="term" value="F:DNA binding"/>
    <property type="evidence" value="ECO:0007669"/>
    <property type="project" value="InterPro"/>
</dbReference>
<evidence type="ECO:0000259" key="6">
    <source>
        <dbReference type="Pfam" id="PF04542"/>
    </source>
</evidence>
<keyword evidence="3" id="KW-0731">Sigma factor</keyword>
<evidence type="ECO:0000256" key="3">
    <source>
        <dbReference type="ARBA" id="ARBA00023082"/>
    </source>
</evidence>
<feature type="compositionally biased region" description="Low complexity" evidence="5">
    <location>
        <begin position="216"/>
        <end position="225"/>
    </location>
</feature>
<evidence type="ECO:0000256" key="5">
    <source>
        <dbReference type="SAM" id="MobiDB-lite"/>
    </source>
</evidence>
<protein>
    <submittedName>
        <fullName evidence="8">Sigma-70 family RNA polymerase sigma factor</fullName>
    </submittedName>
</protein>
<keyword evidence="2" id="KW-0805">Transcription regulation</keyword>
<dbReference type="Gene3D" id="1.10.1740.10">
    <property type="match status" value="1"/>
</dbReference>
<evidence type="ECO:0000256" key="4">
    <source>
        <dbReference type="ARBA" id="ARBA00023163"/>
    </source>
</evidence>